<sequence>MLVVPSCNVTWPPARCRPEPTPSSPDPTVMRIAFPRRSWSQEPPHGLPRRDSPLSLHQAAATSFLFLPLVSLHQTATPTVSSCSGKRLCMVMLLLAQGKLPAVALFFGFAAKLPCITVHRQ</sequence>
<accession>A0A6G1CWB5</accession>
<name>A0A6G1CWB5_9ORYZ</name>
<reference evidence="1 2" key="1">
    <citation type="submission" date="2019-11" db="EMBL/GenBank/DDBJ databases">
        <title>Whole genome sequence of Oryza granulata.</title>
        <authorList>
            <person name="Li W."/>
        </authorList>
    </citation>
    <scope>NUCLEOTIDE SEQUENCE [LARGE SCALE GENOMIC DNA]</scope>
    <source>
        <strain evidence="2">cv. Menghai</strain>
        <tissue evidence="1">Leaf</tissue>
    </source>
</reference>
<proteinExistence type="predicted"/>
<dbReference type="Proteomes" id="UP000479710">
    <property type="component" value="Unassembled WGS sequence"/>
</dbReference>
<evidence type="ECO:0000313" key="2">
    <source>
        <dbReference type="Proteomes" id="UP000479710"/>
    </source>
</evidence>
<protein>
    <submittedName>
        <fullName evidence="1">Uncharacterized protein</fullName>
    </submittedName>
</protein>
<keyword evidence="2" id="KW-1185">Reference proteome</keyword>
<organism evidence="1 2">
    <name type="scientific">Oryza meyeriana var. granulata</name>
    <dbReference type="NCBI Taxonomy" id="110450"/>
    <lineage>
        <taxon>Eukaryota</taxon>
        <taxon>Viridiplantae</taxon>
        <taxon>Streptophyta</taxon>
        <taxon>Embryophyta</taxon>
        <taxon>Tracheophyta</taxon>
        <taxon>Spermatophyta</taxon>
        <taxon>Magnoliopsida</taxon>
        <taxon>Liliopsida</taxon>
        <taxon>Poales</taxon>
        <taxon>Poaceae</taxon>
        <taxon>BOP clade</taxon>
        <taxon>Oryzoideae</taxon>
        <taxon>Oryzeae</taxon>
        <taxon>Oryzinae</taxon>
        <taxon>Oryza</taxon>
        <taxon>Oryza meyeriana</taxon>
    </lineage>
</organism>
<dbReference type="AlphaFoldDB" id="A0A6G1CWB5"/>
<gene>
    <name evidence="1" type="ORF">E2562_034502</name>
</gene>
<comment type="caution">
    <text evidence="1">The sequence shown here is derived from an EMBL/GenBank/DDBJ whole genome shotgun (WGS) entry which is preliminary data.</text>
</comment>
<evidence type="ECO:0000313" key="1">
    <source>
        <dbReference type="EMBL" id="KAF0904427.1"/>
    </source>
</evidence>
<dbReference type="EMBL" id="SPHZ02000008">
    <property type="protein sequence ID" value="KAF0904427.1"/>
    <property type="molecule type" value="Genomic_DNA"/>
</dbReference>